<evidence type="ECO:0000313" key="11">
    <source>
        <dbReference type="Proteomes" id="UP001283109"/>
    </source>
</evidence>
<dbReference type="SUPFAM" id="SSF52794">
    <property type="entry name" value="PTS system IIB component-like"/>
    <property type="match status" value="1"/>
</dbReference>
<dbReference type="InterPro" id="IPR051819">
    <property type="entry name" value="PTS_sugar-specific_EIIB"/>
</dbReference>
<feature type="modified residue" description="Phosphocysteine; by EIIA" evidence="7">
    <location>
        <position position="7"/>
    </location>
</feature>
<sequence length="140" mass="14245">MRILVVCGAGASSTFVAQRVRHAAHAQGLDYSAFAGTEQSLPIDLDAVDVVLVGPHLAHALERIERDAAARGTTVVLLPSDIFADRDGTRTLALVRAAAGSPGGPLPTADAPPTSDAEPVPDSPPTSAPLSRSTAESGES</sequence>
<evidence type="ECO:0000256" key="1">
    <source>
        <dbReference type="ARBA" id="ARBA00022448"/>
    </source>
</evidence>
<protein>
    <submittedName>
        <fullName evidence="10">PTS sugar transporter</fullName>
    </submittedName>
</protein>
<feature type="compositionally biased region" description="Polar residues" evidence="8">
    <location>
        <begin position="128"/>
        <end position="140"/>
    </location>
</feature>
<evidence type="ECO:0000256" key="4">
    <source>
        <dbReference type="ARBA" id="ARBA00022679"/>
    </source>
</evidence>
<dbReference type="InterPro" id="IPR036095">
    <property type="entry name" value="PTS_EIIB-like_sf"/>
</dbReference>
<proteinExistence type="predicted"/>
<dbReference type="Pfam" id="PF02302">
    <property type="entry name" value="PTS_IIB"/>
    <property type="match status" value="1"/>
</dbReference>
<reference evidence="10 11" key="1">
    <citation type="submission" date="2023-11" db="EMBL/GenBank/DDBJ databases">
        <title>Draft genome sequence of Microbacterium arthrosphaerae JCM 30492.</title>
        <authorList>
            <person name="Zhang G."/>
            <person name="Ding Y."/>
        </authorList>
    </citation>
    <scope>NUCLEOTIDE SEQUENCE [LARGE SCALE GENOMIC DNA]</scope>
    <source>
        <strain evidence="10 11">JCM 30492</strain>
    </source>
</reference>
<evidence type="ECO:0000259" key="9">
    <source>
        <dbReference type="PROSITE" id="PS51100"/>
    </source>
</evidence>
<keyword evidence="3 10" id="KW-0762">Sugar transport</keyword>
<dbReference type="PANTHER" id="PTHR34581">
    <property type="entry name" value="PTS SYSTEM N,N'-DIACETYLCHITOBIOSE-SPECIFIC EIIB COMPONENT"/>
    <property type="match status" value="1"/>
</dbReference>
<dbReference type="EMBL" id="JAWQEV010000003">
    <property type="protein sequence ID" value="MDW4573405.1"/>
    <property type="molecule type" value="Genomic_DNA"/>
</dbReference>
<feature type="domain" description="PTS EIIB type-3" evidence="9">
    <location>
        <begin position="1"/>
        <end position="101"/>
    </location>
</feature>
<evidence type="ECO:0000256" key="2">
    <source>
        <dbReference type="ARBA" id="ARBA00022553"/>
    </source>
</evidence>
<evidence type="ECO:0000256" key="7">
    <source>
        <dbReference type="PROSITE-ProRule" id="PRU00423"/>
    </source>
</evidence>
<dbReference type="InterPro" id="IPR013012">
    <property type="entry name" value="PTS_EIIB_3"/>
</dbReference>
<keyword evidence="1" id="KW-0813">Transport</keyword>
<accession>A0ABU4H2A4</accession>
<keyword evidence="4" id="KW-0808">Transferase</keyword>
<keyword evidence="2" id="KW-0597">Phosphoprotein</keyword>
<keyword evidence="6" id="KW-0418">Kinase</keyword>
<dbReference type="PANTHER" id="PTHR34581:SF2">
    <property type="entry name" value="PTS SYSTEM N,N'-DIACETYLCHITOBIOSE-SPECIFIC EIIB COMPONENT"/>
    <property type="match status" value="1"/>
</dbReference>
<dbReference type="Gene3D" id="3.40.50.2300">
    <property type="match status" value="1"/>
</dbReference>
<evidence type="ECO:0000256" key="3">
    <source>
        <dbReference type="ARBA" id="ARBA00022597"/>
    </source>
</evidence>
<feature type="region of interest" description="Disordered" evidence="8">
    <location>
        <begin position="97"/>
        <end position="140"/>
    </location>
</feature>
<gene>
    <name evidence="10" type="ORF">R8Z58_11545</name>
</gene>
<dbReference type="RefSeq" id="WP_318353910.1">
    <property type="nucleotide sequence ID" value="NZ_JAWQEV010000003.1"/>
</dbReference>
<dbReference type="Proteomes" id="UP001283109">
    <property type="component" value="Unassembled WGS sequence"/>
</dbReference>
<evidence type="ECO:0000256" key="6">
    <source>
        <dbReference type="ARBA" id="ARBA00022777"/>
    </source>
</evidence>
<organism evidence="10 11">
    <name type="scientific">Microbacterium arthrosphaerae</name>
    <dbReference type="NCBI Taxonomy" id="792652"/>
    <lineage>
        <taxon>Bacteria</taxon>
        <taxon>Bacillati</taxon>
        <taxon>Actinomycetota</taxon>
        <taxon>Actinomycetes</taxon>
        <taxon>Micrococcales</taxon>
        <taxon>Microbacteriaceae</taxon>
        <taxon>Microbacterium</taxon>
    </lineage>
</organism>
<name>A0ABU4H2A4_9MICO</name>
<evidence type="ECO:0000256" key="5">
    <source>
        <dbReference type="ARBA" id="ARBA00022683"/>
    </source>
</evidence>
<evidence type="ECO:0000256" key="8">
    <source>
        <dbReference type="SAM" id="MobiDB-lite"/>
    </source>
</evidence>
<evidence type="ECO:0000313" key="10">
    <source>
        <dbReference type="EMBL" id="MDW4573405.1"/>
    </source>
</evidence>
<comment type="caution">
    <text evidence="10">The sequence shown here is derived from an EMBL/GenBank/DDBJ whole genome shotgun (WGS) entry which is preliminary data.</text>
</comment>
<dbReference type="PROSITE" id="PS51100">
    <property type="entry name" value="PTS_EIIB_TYPE_3"/>
    <property type="match status" value="1"/>
</dbReference>
<keyword evidence="5" id="KW-0598">Phosphotransferase system</keyword>
<keyword evidence="11" id="KW-1185">Reference proteome</keyword>
<dbReference type="InterPro" id="IPR003501">
    <property type="entry name" value="PTS_EIIB_2/3"/>
</dbReference>